<dbReference type="AlphaFoldDB" id="A0AAD1ULF3"/>
<feature type="region of interest" description="Disordered" evidence="1">
    <location>
        <begin position="482"/>
        <end position="527"/>
    </location>
</feature>
<feature type="compositionally biased region" description="Basic residues" evidence="1">
    <location>
        <begin position="197"/>
        <end position="209"/>
    </location>
</feature>
<sequence>MNSMRNKVVKKATKLAGQASKCYKKPASSSCGRTKEGAQPRLGVKGVKDRRPKKHPEEDKDAQQYVTVGKTTKECENRDNGENIINQAKMKTSSIGSTFKSDESCSKNKLSIVNILSTQGDSSSNGTHFADRKHSTATKIKFNSMSSGSNERNTLKKGKKGSSEPKIQEKPKEPILKMDESKKPEFYQRMKKENSRNLHHQQNNHHRYKLYSSSEREHEEVPPNYSAKTTEKLKIAKKQVKDILSKSKAKGANINPANIKSSSGKLKSRGRSNKSAQISNRNSSNEGGTGTLKIKKNPHQAIKFNKKKIQFVRQNSQHNKRTRSLSNNVKTFQSKKSDESGNTNNDADDNSSSSKKISKVDSHPNWKISAKNNEKIGAIASISKYSTPGSYPSDNFQACTLTKENRNGNIEQKNCMGADPNPISPTSAKSLIENDTFSAKVQSKGIVTPSSNILSMTIKKKEGKSGKNSGTIEASSYNSLISHQSKSLSNTKNEKSSRSIINRKAIASKKRISSKEESSASSKNKYKATQEALVSKKYSELNVNNEIAKSHNLGFNYKRSSIKSDNSEDTLKSPVTKGSEKCYLDTISKTDKQSEEKYKKEYTERHNNYDSLKFEHNNYFITEKYSMTNELSDKRLSTQPETHFSEPKKSKRDRKLKSPNFEKSHIQEGMSLNSISSKTIEEGHGSKQIFFDNKIHMNKENSKRIRMEMNPELKSSSKTHKAVFKNYTKNEQFLKKKSLKKSHERKSGKDSKNSNSESEVSSMLNNSFKTQENPKRTPKNRGITSASSIQSFQSFKKKSFHEILGSKTKTVKEYEIKEQVSNIVNKNRDSLGDTEGIQRDILHTPKGIDETLSSIYSTIEENSVCNKRHDISVVEADGILDQINSRMMKLHFEMIYKNLDKEEGKCEDFSFEIDNTNNMLVPKNSDAPIKTKNFVQLPNREDLYVETQGSNGNPQWVADTQTIRIFPTSPSRRDNASISSPFTSPETNHRSPNGTTIGSPNPSQQSSAHHDQKAGVKTSMYNLQCSSSHYYEKSLFVEPNLPPKDQIMVEIKDHEDHAKDKSDDIEIDRELEYSQNFISLNDSSTSQVEKSFESKMSEGTESINPNNYSFISCANFIKQGKEKRFMSFLRDKIHVLEEETICLLPSLNMQNQLKQYKPSFFAINYQHLEGPKLEYFL</sequence>
<feature type="region of interest" description="Disordered" evidence="1">
    <location>
        <begin position="313"/>
        <end position="368"/>
    </location>
</feature>
<evidence type="ECO:0000313" key="3">
    <source>
        <dbReference type="Proteomes" id="UP001295684"/>
    </source>
</evidence>
<feature type="compositionally biased region" description="Low complexity" evidence="1">
    <location>
        <begin position="340"/>
        <end position="355"/>
    </location>
</feature>
<reference evidence="2" key="1">
    <citation type="submission" date="2023-07" db="EMBL/GenBank/DDBJ databases">
        <authorList>
            <consortium name="AG Swart"/>
            <person name="Singh M."/>
            <person name="Singh A."/>
            <person name="Seah K."/>
            <person name="Emmerich C."/>
        </authorList>
    </citation>
    <scope>NUCLEOTIDE SEQUENCE</scope>
    <source>
        <strain evidence="2">DP1</strain>
    </source>
</reference>
<feature type="compositionally biased region" description="Polar residues" evidence="1">
    <location>
        <begin position="276"/>
        <end position="286"/>
    </location>
</feature>
<protein>
    <submittedName>
        <fullName evidence="2">Uncharacterized protein</fullName>
    </submittedName>
</protein>
<name>A0AAD1ULF3_EUPCR</name>
<feature type="compositionally biased region" description="Polar residues" evidence="1">
    <location>
        <begin position="976"/>
        <end position="1007"/>
    </location>
</feature>
<feature type="compositionally biased region" description="Polar residues" evidence="1">
    <location>
        <begin position="324"/>
        <end position="334"/>
    </location>
</feature>
<feature type="compositionally biased region" description="Polar residues" evidence="1">
    <location>
        <begin position="137"/>
        <end position="152"/>
    </location>
</feature>
<feature type="compositionally biased region" description="Polar residues" evidence="1">
    <location>
        <begin position="83"/>
        <end position="99"/>
    </location>
</feature>
<keyword evidence="3" id="KW-1185">Reference proteome</keyword>
<feature type="region of interest" description="Disordered" evidence="1">
    <location>
        <begin position="76"/>
        <end position="181"/>
    </location>
</feature>
<feature type="region of interest" description="Disordered" evidence="1">
    <location>
        <begin position="24"/>
        <end position="63"/>
    </location>
</feature>
<feature type="compositionally biased region" description="Basic and acidic residues" evidence="1">
    <location>
        <begin position="161"/>
        <end position="181"/>
    </location>
</feature>
<proteinExistence type="predicted"/>
<evidence type="ECO:0000256" key="1">
    <source>
        <dbReference type="SAM" id="MobiDB-lite"/>
    </source>
</evidence>
<dbReference type="EMBL" id="CAMPGE010011166">
    <property type="protein sequence ID" value="CAI2370006.1"/>
    <property type="molecule type" value="Genomic_DNA"/>
</dbReference>
<feature type="compositionally biased region" description="Basic residues" evidence="1">
    <location>
        <begin position="735"/>
        <end position="744"/>
    </location>
</feature>
<feature type="region of interest" description="Disordered" evidence="1">
    <location>
        <begin position="193"/>
        <end position="232"/>
    </location>
</feature>
<feature type="compositionally biased region" description="Polar residues" evidence="1">
    <location>
        <begin position="482"/>
        <end position="491"/>
    </location>
</feature>
<gene>
    <name evidence="2" type="ORF">ECRASSUSDP1_LOCUS11313</name>
</gene>
<feature type="compositionally biased region" description="Low complexity" evidence="1">
    <location>
        <begin position="753"/>
        <end position="767"/>
    </location>
</feature>
<accession>A0AAD1ULF3</accession>
<feature type="region of interest" description="Disordered" evidence="1">
    <location>
        <begin position="247"/>
        <end position="298"/>
    </location>
</feature>
<comment type="caution">
    <text evidence="2">The sequence shown here is derived from an EMBL/GenBank/DDBJ whole genome shotgun (WGS) entry which is preliminary data.</text>
</comment>
<organism evidence="2 3">
    <name type="scientific">Euplotes crassus</name>
    <dbReference type="NCBI Taxonomy" id="5936"/>
    <lineage>
        <taxon>Eukaryota</taxon>
        <taxon>Sar</taxon>
        <taxon>Alveolata</taxon>
        <taxon>Ciliophora</taxon>
        <taxon>Intramacronucleata</taxon>
        <taxon>Spirotrichea</taxon>
        <taxon>Hypotrichia</taxon>
        <taxon>Euplotida</taxon>
        <taxon>Euplotidae</taxon>
        <taxon>Moneuplotes</taxon>
    </lineage>
</organism>
<feature type="region of interest" description="Disordered" evidence="1">
    <location>
        <begin position="734"/>
        <end position="788"/>
    </location>
</feature>
<feature type="compositionally biased region" description="Polar residues" evidence="1">
    <location>
        <begin position="107"/>
        <end position="127"/>
    </location>
</feature>
<dbReference type="Proteomes" id="UP001295684">
    <property type="component" value="Unassembled WGS sequence"/>
</dbReference>
<feature type="region of interest" description="Disordered" evidence="1">
    <location>
        <begin position="631"/>
        <end position="674"/>
    </location>
</feature>
<feature type="region of interest" description="Disordered" evidence="1">
    <location>
        <begin position="966"/>
        <end position="1014"/>
    </location>
</feature>
<evidence type="ECO:0000313" key="2">
    <source>
        <dbReference type="EMBL" id="CAI2370006.1"/>
    </source>
</evidence>